<evidence type="ECO:0000256" key="2">
    <source>
        <dbReference type="ARBA" id="ARBA00023224"/>
    </source>
</evidence>
<dbReference type="Gene3D" id="1.10.287.950">
    <property type="entry name" value="Methyl-accepting chemotaxis protein"/>
    <property type="match status" value="1"/>
</dbReference>
<protein>
    <submittedName>
        <fullName evidence="8">Cache 3/Cache 2 fusion domain-containing protein</fullName>
    </submittedName>
</protein>
<dbReference type="PANTHER" id="PTHR32089">
    <property type="entry name" value="METHYL-ACCEPTING CHEMOTAXIS PROTEIN MCPB"/>
    <property type="match status" value="1"/>
</dbReference>
<dbReference type="InterPro" id="IPR004089">
    <property type="entry name" value="MCPsignal_dom"/>
</dbReference>
<dbReference type="Proteomes" id="UP001310248">
    <property type="component" value="Unassembled WGS sequence"/>
</dbReference>
<dbReference type="PROSITE" id="PS50885">
    <property type="entry name" value="HAMP"/>
    <property type="match status" value="1"/>
</dbReference>
<keyword evidence="2 4" id="KW-0807">Transducer</keyword>
<feature type="transmembrane region" description="Helical" evidence="5">
    <location>
        <begin position="323"/>
        <end position="346"/>
    </location>
</feature>
<feature type="transmembrane region" description="Helical" evidence="5">
    <location>
        <begin position="12"/>
        <end position="34"/>
    </location>
</feature>
<comment type="similarity">
    <text evidence="3">Belongs to the methyl-accepting chemotaxis (MCP) protein family.</text>
</comment>
<dbReference type="SUPFAM" id="SSF103190">
    <property type="entry name" value="Sensory domain-like"/>
    <property type="match status" value="1"/>
</dbReference>
<dbReference type="InterPro" id="IPR029151">
    <property type="entry name" value="Sensor-like_sf"/>
</dbReference>
<sequence>MISGFKSRSISLQLQLVIGLIILLGLGLMAALVYNKASKALFEQAMADHESKVNAVASMVEGQFASYLERAHDLEATFRNGYVYGVEVAEREVAFEQFQVKDLHIRGASLIGNNRYVDRFTEDTGAVATLFSASGDDFVRVSTSLKNRQAQRAVGTKLGLNHPGYATLMSGQAFHAKVMLFGKDYLTYYQPIKNQQGKVAALSFIGVPIDQATEEVFSNLSQIKWGNTGYTIVVDNDANHLLGNYLLHPEIESGESIIDRRDHDGNQPFKAIFEQASGRLFYPYQYQGVVGEKYLVFAEVAGWNWKILGGTFVSEITKASRDLLILIVLVSISVAVVVLLGLALLLKQMTKPLELLSENMQRMGNGEISVRFQGGRAESRNEVEQLSAGAKEMASKLNELVGSIRDTSSALQDRSSGVYQDAEHSLGQLDNQQAQVDQVAAAIEEMSSSAASVAEQVEDIASSVRAADGNTQQGAKLVSRMVGEIDLLNEQLQSSAEAIELVGKESNNIQDVTKMINDIADQTNLLALNAAIEAARAGEQGRGFAVVADEVRTLAQRTQESVKEVETIIAKLQSSTSNAVSMMSESQKRGEFFTEHAAQTGEALNGITEQVTSIASQSETIAATTEQQAQVSQEIAANASQISTLTTDSRNTAAQTASSATQLQTLSQELQQQVAQFS</sequence>
<comment type="caution">
    <text evidence="8">The sequence shown here is derived from an EMBL/GenBank/DDBJ whole genome shotgun (WGS) entry which is preliminary data.</text>
</comment>
<keyword evidence="9" id="KW-1185">Reference proteome</keyword>
<dbReference type="RefSeq" id="WP_329775527.1">
    <property type="nucleotide sequence ID" value="NZ_JAYDYW010000007.1"/>
</dbReference>
<evidence type="ECO:0000313" key="9">
    <source>
        <dbReference type="Proteomes" id="UP001310248"/>
    </source>
</evidence>
<evidence type="ECO:0000256" key="1">
    <source>
        <dbReference type="ARBA" id="ARBA00004370"/>
    </source>
</evidence>
<dbReference type="SMART" id="SM00283">
    <property type="entry name" value="MA"/>
    <property type="match status" value="1"/>
</dbReference>
<dbReference type="CDD" id="cd06225">
    <property type="entry name" value="HAMP"/>
    <property type="match status" value="1"/>
</dbReference>
<evidence type="ECO:0000256" key="3">
    <source>
        <dbReference type="ARBA" id="ARBA00029447"/>
    </source>
</evidence>
<feature type="domain" description="HAMP" evidence="7">
    <location>
        <begin position="347"/>
        <end position="402"/>
    </location>
</feature>
<evidence type="ECO:0000259" key="7">
    <source>
        <dbReference type="PROSITE" id="PS50885"/>
    </source>
</evidence>
<keyword evidence="5" id="KW-0472">Membrane</keyword>
<dbReference type="CDD" id="cd12912">
    <property type="entry name" value="PDC2_MCP_like"/>
    <property type="match status" value="1"/>
</dbReference>
<name>A0ABU7G4T7_9ALTE</name>
<proteinExistence type="inferred from homology"/>
<evidence type="ECO:0000313" key="8">
    <source>
        <dbReference type="EMBL" id="MEE1674397.1"/>
    </source>
</evidence>
<dbReference type="CDD" id="cd11386">
    <property type="entry name" value="MCP_signal"/>
    <property type="match status" value="1"/>
</dbReference>
<dbReference type="PROSITE" id="PS50111">
    <property type="entry name" value="CHEMOTAXIS_TRANSDUC_2"/>
    <property type="match status" value="1"/>
</dbReference>
<dbReference type="EMBL" id="JAYDYW010000007">
    <property type="protein sequence ID" value="MEE1674397.1"/>
    <property type="molecule type" value="Genomic_DNA"/>
</dbReference>
<dbReference type="Pfam" id="PF17201">
    <property type="entry name" value="Cache_3-Cache_2"/>
    <property type="match status" value="1"/>
</dbReference>
<evidence type="ECO:0000256" key="5">
    <source>
        <dbReference type="SAM" id="Phobius"/>
    </source>
</evidence>
<organism evidence="8 9">
    <name type="scientific">Agarivorans aestuarii</name>
    <dbReference type="NCBI Taxonomy" id="1563703"/>
    <lineage>
        <taxon>Bacteria</taxon>
        <taxon>Pseudomonadati</taxon>
        <taxon>Pseudomonadota</taxon>
        <taxon>Gammaproteobacteria</taxon>
        <taxon>Alteromonadales</taxon>
        <taxon>Alteromonadaceae</taxon>
        <taxon>Agarivorans</taxon>
    </lineage>
</organism>
<reference evidence="9" key="1">
    <citation type="submission" date="2023-07" db="EMBL/GenBank/DDBJ databases">
        <title>Draft genome sequence of Agarivorans aestuarii strain ZMCS4, a CAZymes producing bacteria isolated from the marine brown algae Clodostephus spongiosus.</title>
        <authorList>
            <person name="Lorente B."/>
            <person name="Cabral C."/>
            <person name="Frias J."/>
            <person name="Faria J."/>
            <person name="Toubarro D."/>
        </authorList>
    </citation>
    <scope>NUCLEOTIDE SEQUENCE [LARGE SCALE GENOMIC DNA]</scope>
    <source>
        <strain evidence="9">ZMCS4</strain>
    </source>
</reference>
<comment type="subcellular location">
    <subcellularLocation>
        <location evidence="1">Membrane</location>
    </subcellularLocation>
</comment>
<evidence type="ECO:0000259" key="6">
    <source>
        <dbReference type="PROSITE" id="PS50111"/>
    </source>
</evidence>
<dbReference type="PANTHER" id="PTHR32089:SF74">
    <property type="entry name" value="METHYL-ACCEPTING CHEMOTAXIS PROTEIN AER"/>
    <property type="match status" value="1"/>
</dbReference>
<gene>
    <name evidence="8" type="ORF">SNR37_003836</name>
</gene>
<dbReference type="SMART" id="SM00304">
    <property type="entry name" value="HAMP"/>
    <property type="match status" value="1"/>
</dbReference>
<keyword evidence="5" id="KW-0812">Transmembrane</keyword>
<dbReference type="SUPFAM" id="SSF58104">
    <property type="entry name" value="Methyl-accepting chemotaxis protein (MCP) signaling domain"/>
    <property type="match status" value="1"/>
</dbReference>
<accession>A0ABU7G4T7</accession>
<feature type="domain" description="Methyl-accepting transducer" evidence="6">
    <location>
        <begin position="407"/>
        <end position="643"/>
    </location>
</feature>
<dbReference type="Gene3D" id="3.30.450.20">
    <property type="entry name" value="PAS domain"/>
    <property type="match status" value="1"/>
</dbReference>
<evidence type="ECO:0000256" key="4">
    <source>
        <dbReference type="PROSITE-ProRule" id="PRU00284"/>
    </source>
</evidence>
<dbReference type="Pfam" id="PF00015">
    <property type="entry name" value="MCPsignal"/>
    <property type="match status" value="1"/>
</dbReference>
<dbReference type="InterPro" id="IPR033462">
    <property type="entry name" value="Cache_3-Cache_2"/>
</dbReference>
<dbReference type="InterPro" id="IPR003660">
    <property type="entry name" value="HAMP_dom"/>
</dbReference>
<keyword evidence="5" id="KW-1133">Transmembrane helix</keyword>